<dbReference type="Gene3D" id="2.60.120.10">
    <property type="entry name" value="Jelly Rolls"/>
    <property type="match status" value="1"/>
</dbReference>
<feature type="domain" description="Cupin type-2" evidence="1">
    <location>
        <begin position="46"/>
        <end position="103"/>
    </location>
</feature>
<reference evidence="2" key="1">
    <citation type="journal article" date="2020" name="mSystems">
        <title>Genome- and Community-Level Interaction Insights into Carbon Utilization and Element Cycling Functions of Hydrothermarchaeota in Hydrothermal Sediment.</title>
        <authorList>
            <person name="Zhou Z."/>
            <person name="Liu Y."/>
            <person name="Xu W."/>
            <person name="Pan J."/>
            <person name="Luo Z.H."/>
            <person name="Li M."/>
        </authorList>
    </citation>
    <scope>NUCLEOTIDE SEQUENCE [LARGE SCALE GENOMIC DNA]</scope>
    <source>
        <strain evidence="2">SpSt-1181</strain>
    </source>
</reference>
<name>A0A831SLF0_PROAE</name>
<dbReference type="Pfam" id="PF07883">
    <property type="entry name" value="Cupin_2"/>
    <property type="match status" value="1"/>
</dbReference>
<evidence type="ECO:0000313" key="2">
    <source>
        <dbReference type="EMBL" id="HED30342.1"/>
    </source>
</evidence>
<gene>
    <name evidence="2" type="ORF">ENN50_01350</name>
</gene>
<accession>A0A831SLF0</accession>
<dbReference type="AlphaFoldDB" id="A0A831SLF0"/>
<comment type="caution">
    <text evidence="2">The sequence shown here is derived from an EMBL/GenBank/DDBJ whole genome shotgun (WGS) entry which is preliminary data.</text>
</comment>
<evidence type="ECO:0000259" key="1">
    <source>
        <dbReference type="Pfam" id="PF07883"/>
    </source>
</evidence>
<protein>
    <submittedName>
        <fullName evidence="2">Cupin domain-containing protein</fullName>
    </submittedName>
</protein>
<dbReference type="Proteomes" id="UP000886335">
    <property type="component" value="Unassembled WGS sequence"/>
</dbReference>
<dbReference type="InterPro" id="IPR011051">
    <property type="entry name" value="RmlC_Cupin_sf"/>
</dbReference>
<proteinExistence type="predicted"/>
<sequence length="105" mass="11992">MKKNLLSDLPRDLSREVSEMLLQGSGVRVERIVSLGHSSPDAGWYDQEESEWVMVLDGAGMLLFDNGRKVNMQKGDSIIIPAHVRHKVVWTDPDRPTIWLAVFYR</sequence>
<dbReference type="EMBL" id="DSBW01000029">
    <property type="protein sequence ID" value="HED30342.1"/>
    <property type="molecule type" value="Genomic_DNA"/>
</dbReference>
<dbReference type="SUPFAM" id="SSF51182">
    <property type="entry name" value="RmlC-like cupins"/>
    <property type="match status" value="1"/>
</dbReference>
<dbReference type="InterPro" id="IPR013096">
    <property type="entry name" value="Cupin_2"/>
</dbReference>
<organism evidence="2">
    <name type="scientific">Prosthecochloris aestuarii</name>
    <dbReference type="NCBI Taxonomy" id="1102"/>
    <lineage>
        <taxon>Bacteria</taxon>
        <taxon>Pseudomonadati</taxon>
        <taxon>Chlorobiota</taxon>
        <taxon>Chlorobiia</taxon>
        <taxon>Chlorobiales</taxon>
        <taxon>Chlorobiaceae</taxon>
        <taxon>Prosthecochloris</taxon>
    </lineage>
</organism>
<dbReference type="InterPro" id="IPR014710">
    <property type="entry name" value="RmlC-like_jellyroll"/>
</dbReference>
<dbReference type="CDD" id="cd06981">
    <property type="entry name" value="cupin_reut_a1446"/>
    <property type="match status" value="1"/>
</dbReference>